<gene>
    <name evidence="6" type="ORF">METZ01_LOCUS67380</name>
</gene>
<name>A0A381TEH0_9ZZZZ</name>
<evidence type="ECO:0000256" key="3">
    <source>
        <dbReference type="ARBA" id="ARBA00022777"/>
    </source>
</evidence>
<evidence type="ECO:0000256" key="1">
    <source>
        <dbReference type="ARBA" id="ARBA00022679"/>
    </source>
</evidence>
<dbReference type="EMBL" id="UINC01004465">
    <property type="protein sequence ID" value="SVA14526.1"/>
    <property type="molecule type" value="Genomic_DNA"/>
</dbReference>
<sequence>MQLNQIGGYQLLEVIGQGGQGTVYRAHDPSSGQIVAVKVLAESQSDGEFLERFHREASILATVNHPNIVTVFDQGEEEGRHYIVTEFVPENLARILERGG</sequence>
<keyword evidence="3" id="KW-0418">Kinase</keyword>
<feature type="non-terminal residue" evidence="6">
    <location>
        <position position="100"/>
    </location>
</feature>
<dbReference type="GO" id="GO:0005524">
    <property type="term" value="F:ATP binding"/>
    <property type="evidence" value="ECO:0007669"/>
    <property type="project" value="UniProtKB-KW"/>
</dbReference>
<feature type="domain" description="Protein kinase" evidence="5">
    <location>
        <begin position="9"/>
        <end position="100"/>
    </location>
</feature>
<evidence type="ECO:0000259" key="5">
    <source>
        <dbReference type="PROSITE" id="PS50011"/>
    </source>
</evidence>
<keyword evidence="2" id="KW-0547">Nucleotide-binding</keyword>
<reference evidence="6" key="1">
    <citation type="submission" date="2018-05" db="EMBL/GenBank/DDBJ databases">
        <authorList>
            <person name="Lanie J.A."/>
            <person name="Ng W.-L."/>
            <person name="Kazmierczak K.M."/>
            <person name="Andrzejewski T.M."/>
            <person name="Davidsen T.M."/>
            <person name="Wayne K.J."/>
            <person name="Tettelin H."/>
            <person name="Glass J.I."/>
            <person name="Rusch D."/>
            <person name="Podicherti R."/>
            <person name="Tsui H.-C.T."/>
            <person name="Winkler M.E."/>
        </authorList>
    </citation>
    <scope>NUCLEOTIDE SEQUENCE</scope>
</reference>
<dbReference type="GO" id="GO:0004674">
    <property type="term" value="F:protein serine/threonine kinase activity"/>
    <property type="evidence" value="ECO:0007669"/>
    <property type="project" value="TreeGrafter"/>
</dbReference>
<evidence type="ECO:0000256" key="4">
    <source>
        <dbReference type="ARBA" id="ARBA00022840"/>
    </source>
</evidence>
<proteinExistence type="predicted"/>
<dbReference type="SUPFAM" id="SSF56112">
    <property type="entry name" value="Protein kinase-like (PK-like)"/>
    <property type="match status" value="1"/>
</dbReference>
<dbReference type="Pfam" id="PF00069">
    <property type="entry name" value="Pkinase"/>
    <property type="match status" value="1"/>
</dbReference>
<dbReference type="PANTHER" id="PTHR43289">
    <property type="entry name" value="MITOGEN-ACTIVATED PROTEIN KINASE KINASE KINASE 20-RELATED"/>
    <property type="match status" value="1"/>
</dbReference>
<evidence type="ECO:0000313" key="6">
    <source>
        <dbReference type="EMBL" id="SVA14526.1"/>
    </source>
</evidence>
<protein>
    <recommendedName>
        <fullName evidence="5">Protein kinase domain-containing protein</fullName>
    </recommendedName>
</protein>
<dbReference type="InterPro" id="IPR000719">
    <property type="entry name" value="Prot_kinase_dom"/>
</dbReference>
<keyword evidence="4" id="KW-0067">ATP-binding</keyword>
<dbReference type="AlphaFoldDB" id="A0A381TEH0"/>
<dbReference type="Gene3D" id="3.30.200.20">
    <property type="entry name" value="Phosphorylase Kinase, domain 1"/>
    <property type="match status" value="1"/>
</dbReference>
<dbReference type="PANTHER" id="PTHR43289:SF6">
    <property type="entry name" value="SERINE_THREONINE-PROTEIN KINASE NEKL-3"/>
    <property type="match status" value="1"/>
</dbReference>
<dbReference type="PROSITE" id="PS50011">
    <property type="entry name" value="PROTEIN_KINASE_DOM"/>
    <property type="match status" value="1"/>
</dbReference>
<evidence type="ECO:0000256" key="2">
    <source>
        <dbReference type="ARBA" id="ARBA00022741"/>
    </source>
</evidence>
<organism evidence="6">
    <name type="scientific">marine metagenome</name>
    <dbReference type="NCBI Taxonomy" id="408172"/>
    <lineage>
        <taxon>unclassified sequences</taxon>
        <taxon>metagenomes</taxon>
        <taxon>ecological metagenomes</taxon>
    </lineage>
</organism>
<accession>A0A381TEH0</accession>
<dbReference type="InterPro" id="IPR011009">
    <property type="entry name" value="Kinase-like_dom_sf"/>
</dbReference>
<keyword evidence="1" id="KW-0808">Transferase</keyword>